<dbReference type="InterPro" id="IPR036568">
    <property type="entry name" value="GGCT-like_sf"/>
</dbReference>
<dbReference type="Gene3D" id="3.10.490.10">
    <property type="entry name" value="Gamma-glutamyl cyclotransferase-like"/>
    <property type="match status" value="1"/>
</dbReference>
<evidence type="ECO:0000256" key="2">
    <source>
        <dbReference type="ARBA" id="ARBA00022679"/>
    </source>
</evidence>
<dbReference type="CDD" id="cd06661">
    <property type="entry name" value="GGCT_like"/>
    <property type="match status" value="1"/>
</dbReference>
<dbReference type="Proteomes" id="UP000559256">
    <property type="component" value="Unassembled WGS sequence"/>
</dbReference>
<evidence type="ECO:0000313" key="5">
    <source>
        <dbReference type="EMBL" id="KAF5355438.1"/>
    </source>
</evidence>
<dbReference type="InterPro" id="IPR013024">
    <property type="entry name" value="GGCT-like"/>
</dbReference>
<dbReference type="InterPro" id="IPR045038">
    <property type="entry name" value="AIG2-like"/>
</dbReference>
<keyword evidence="6" id="KW-1185">Reference proteome</keyword>
<dbReference type="PANTHER" id="PTHR31544">
    <property type="entry name" value="AIG2-LIKE PROTEIN D"/>
    <property type="match status" value="1"/>
</dbReference>
<feature type="domain" description="Gamma-glutamylcyclotransferase AIG2-like" evidence="4">
    <location>
        <begin position="43"/>
        <end position="147"/>
    </location>
</feature>
<accession>A0A8H5G0I0</accession>
<protein>
    <recommendedName>
        <fullName evidence="3">Putative gamma-glutamylcyclotransferase</fullName>
    </recommendedName>
</protein>
<dbReference type="PANTHER" id="PTHR31544:SF4">
    <property type="entry name" value="GAMMA-GLUTAMYLCYCLOTRANSFERASE-RELATED"/>
    <property type="match status" value="1"/>
</dbReference>
<evidence type="ECO:0000259" key="4">
    <source>
        <dbReference type="Pfam" id="PF06094"/>
    </source>
</evidence>
<dbReference type="GO" id="GO:0016740">
    <property type="term" value="F:transferase activity"/>
    <property type="evidence" value="ECO:0007669"/>
    <property type="project" value="UniProtKB-KW"/>
</dbReference>
<evidence type="ECO:0000256" key="1">
    <source>
        <dbReference type="ARBA" id="ARBA00008861"/>
    </source>
</evidence>
<dbReference type="SUPFAM" id="SSF110857">
    <property type="entry name" value="Gamma-glutamyl cyclotransferase-like"/>
    <property type="match status" value="1"/>
</dbReference>
<dbReference type="InterPro" id="IPR009288">
    <property type="entry name" value="AIG2-like_dom"/>
</dbReference>
<reference evidence="5 6" key="1">
    <citation type="journal article" date="2020" name="ISME J.">
        <title>Uncovering the hidden diversity of litter-decomposition mechanisms in mushroom-forming fungi.</title>
        <authorList>
            <person name="Floudas D."/>
            <person name="Bentzer J."/>
            <person name="Ahren D."/>
            <person name="Johansson T."/>
            <person name="Persson P."/>
            <person name="Tunlid A."/>
        </authorList>
    </citation>
    <scope>NUCLEOTIDE SEQUENCE [LARGE SCALE GENOMIC DNA]</scope>
    <source>
        <strain evidence="5 6">CBS 291.85</strain>
    </source>
</reference>
<dbReference type="EMBL" id="JAACJM010000056">
    <property type="protein sequence ID" value="KAF5355438.1"/>
    <property type="molecule type" value="Genomic_DNA"/>
</dbReference>
<proteinExistence type="inferred from homology"/>
<dbReference type="OrthoDB" id="3262926at2759"/>
<comment type="caution">
    <text evidence="5">The sequence shown here is derived from an EMBL/GenBank/DDBJ whole genome shotgun (WGS) entry which is preliminary data.</text>
</comment>
<dbReference type="AlphaFoldDB" id="A0A8H5G0I0"/>
<evidence type="ECO:0000256" key="3">
    <source>
        <dbReference type="ARBA" id="ARBA00030602"/>
    </source>
</evidence>
<evidence type="ECO:0000313" key="6">
    <source>
        <dbReference type="Proteomes" id="UP000559256"/>
    </source>
</evidence>
<dbReference type="Pfam" id="PF06094">
    <property type="entry name" value="GGACT"/>
    <property type="match status" value="1"/>
</dbReference>
<organism evidence="5 6">
    <name type="scientific">Tetrapyrgos nigripes</name>
    <dbReference type="NCBI Taxonomy" id="182062"/>
    <lineage>
        <taxon>Eukaryota</taxon>
        <taxon>Fungi</taxon>
        <taxon>Dikarya</taxon>
        <taxon>Basidiomycota</taxon>
        <taxon>Agaricomycotina</taxon>
        <taxon>Agaricomycetes</taxon>
        <taxon>Agaricomycetidae</taxon>
        <taxon>Agaricales</taxon>
        <taxon>Marasmiineae</taxon>
        <taxon>Marasmiaceae</taxon>
        <taxon>Tetrapyrgos</taxon>
    </lineage>
</organism>
<keyword evidence="2" id="KW-0808">Transferase</keyword>
<gene>
    <name evidence="5" type="ORF">D9758_006420</name>
</gene>
<comment type="similarity">
    <text evidence="1">Belongs to the gamma-glutamylcyclotransferase family.</text>
</comment>
<sequence>MPNLNIDALAREDVLPKWDDLVETPNPNSFLPPHDKSAYRQTLFVYGTLSLQHVLQKVLGLAHLPTFHEASIRGYVLKMWGPYPAFVESEPFNPDVTVRGKAWVVQDDDQLVLLKLYEGDNYRLKEVEVLIEGRSTAEPGYTFVWNSYIDELTEGVFDPSKFPVSAEHR</sequence>
<name>A0A8H5G0I0_9AGAR</name>